<protein>
    <submittedName>
        <fullName evidence="1">Uncharacterized protein</fullName>
    </submittedName>
</protein>
<proteinExistence type="predicted"/>
<dbReference type="Proteomes" id="UP000053236">
    <property type="component" value="Unassembled WGS sequence"/>
</dbReference>
<organism evidence="1">
    <name type="scientific">Phytophthora nicotianae</name>
    <name type="common">Potato buckeye rot agent</name>
    <name type="synonym">Phytophthora parasitica</name>
    <dbReference type="NCBI Taxonomy" id="4792"/>
    <lineage>
        <taxon>Eukaryota</taxon>
        <taxon>Sar</taxon>
        <taxon>Stramenopiles</taxon>
        <taxon>Oomycota</taxon>
        <taxon>Peronosporomycetes</taxon>
        <taxon>Peronosporales</taxon>
        <taxon>Peronosporaceae</taxon>
        <taxon>Phytophthora</taxon>
    </lineage>
</organism>
<reference evidence="1" key="1">
    <citation type="submission" date="2013-11" db="EMBL/GenBank/DDBJ databases">
        <title>The Genome Sequence of Phytophthora parasitica CJ02B3.</title>
        <authorList>
            <consortium name="The Broad Institute Genomics Platform"/>
            <person name="Russ C."/>
            <person name="Tyler B."/>
            <person name="Panabieres F."/>
            <person name="Shan W."/>
            <person name="Tripathy S."/>
            <person name="Grunwald N."/>
            <person name="Machado M."/>
            <person name="Johnson C.S."/>
            <person name="Arredondo F."/>
            <person name="Hong C."/>
            <person name="Coffey M."/>
            <person name="Young S.K."/>
            <person name="Zeng Q."/>
            <person name="Gargeya S."/>
            <person name="Fitzgerald M."/>
            <person name="Abouelleil A."/>
            <person name="Alvarado L."/>
            <person name="Chapman S.B."/>
            <person name="Gainer-Dewar J."/>
            <person name="Goldberg J."/>
            <person name="Griggs A."/>
            <person name="Gujja S."/>
            <person name="Hansen M."/>
            <person name="Howarth C."/>
            <person name="Imamovic A."/>
            <person name="Ireland A."/>
            <person name="Larimer J."/>
            <person name="McCowan C."/>
            <person name="Murphy C."/>
            <person name="Pearson M."/>
            <person name="Poon T.W."/>
            <person name="Priest M."/>
            <person name="Roberts A."/>
            <person name="Saif S."/>
            <person name="Shea T."/>
            <person name="Sykes S."/>
            <person name="Wortman J."/>
            <person name="Nusbaum C."/>
            <person name="Birren B."/>
        </authorList>
    </citation>
    <scope>NUCLEOTIDE SEQUENCE [LARGE SCALE GENOMIC DNA]</scope>
    <source>
        <strain evidence="1">CJ02B3</strain>
    </source>
</reference>
<evidence type="ECO:0000313" key="1">
    <source>
        <dbReference type="EMBL" id="ETK88694.1"/>
    </source>
</evidence>
<name>W2H0M2_PHYNI</name>
<accession>W2H0M2</accession>
<dbReference type="EMBL" id="KI685844">
    <property type="protein sequence ID" value="ETK88694.1"/>
    <property type="molecule type" value="Genomic_DNA"/>
</dbReference>
<feature type="non-terminal residue" evidence="1">
    <location>
        <position position="1"/>
    </location>
</feature>
<sequence>LFVMLAYRAIQERSIQGASTGSRSDYEKNGLL</sequence>
<gene>
    <name evidence="1" type="ORF">L915_07089</name>
</gene>
<dbReference type="AlphaFoldDB" id="W2H0M2"/>